<reference evidence="1" key="2">
    <citation type="submission" date="2016-06" db="EMBL/GenBank/DDBJ databases">
        <title>The genome of a short-lived fish provides insights into sex chromosome evolution and the genetic control of aging.</title>
        <authorList>
            <person name="Reichwald K."/>
            <person name="Felder M."/>
            <person name="Petzold A."/>
            <person name="Koch P."/>
            <person name="Groth M."/>
            <person name="Platzer M."/>
        </authorList>
    </citation>
    <scope>NUCLEOTIDE SEQUENCE</scope>
    <source>
        <tissue evidence="1">Brain</tissue>
    </source>
</reference>
<gene>
    <name evidence="1" type="primary">Nfu_g_1_014775</name>
</gene>
<name>A0A1A8U905_NOTFU</name>
<proteinExistence type="predicted"/>
<feature type="non-terminal residue" evidence="1">
    <location>
        <position position="1"/>
    </location>
</feature>
<accession>A0A1A8U905</accession>
<dbReference type="EMBL" id="HAEJ01003619">
    <property type="protein sequence ID" value="SBS44076.1"/>
    <property type="molecule type" value="Transcribed_RNA"/>
</dbReference>
<evidence type="ECO:0000313" key="1">
    <source>
        <dbReference type="EMBL" id="SBS44076.1"/>
    </source>
</evidence>
<reference evidence="1" key="1">
    <citation type="submission" date="2016-05" db="EMBL/GenBank/DDBJ databases">
        <authorList>
            <person name="Lavstsen T."/>
            <person name="Jespersen J.S."/>
        </authorList>
    </citation>
    <scope>NUCLEOTIDE SEQUENCE</scope>
    <source>
        <tissue evidence="1">Brain</tissue>
    </source>
</reference>
<dbReference type="AlphaFoldDB" id="A0A1A8U905"/>
<protein>
    <submittedName>
        <fullName evidence="1">Uncharacterized protein</fullName>
    </submittedName>
</protein>
<organism evidence="1">
    <name type="scientific">Nothobranchius furzeri</name>
    <name type="common">Turquoise killifish</name>
    <dbReference type="NCBI Taxonomy" id="105023"/>
    <lineage>
        <taxon>Eukaryota</taxon>
        <taxon>Metazoa</taxon>
        <taxon>Chordata</taxon>
        <taxon>Craniata</taxon>
        <taxon>Vertebrata</taxon>
        <taxon>Euteleostomi</taxon>
        <taxon>Actinopterygii</taxon>
        <taxon>Neopterygii</taxon>
        <taxon>Teleostei</taxon>
        <taxon>Neoteleostei</taxon>
        <taxon>Acanthomorphata</taxon>
        <taxon>Ovalentaria</taxon>
        <taxon>Atherinomorphae</taxon>
        <taxon>Cyprinodontiformes</taxon>
        <taxon>Nothobranchiidae</taxon>
        <taxon>Nothobranchius</taxon>
    </lineage>
</organism>
<feature type="non-terminal residue" evidence="1">
    <location>
        <position position="93"/>
    </location>
</feature>
<sequence length="93" mass="10655">PSYLFLRLGVFRKLLSARGVFPLVEENWSDRGFTLFVGVYVQIKALHKLRLLVRGKMASDSSVSLCLSLTHCKGSFVTYFKVCYNLPNYLYVL</sequence>